<protein>
    <recommendedName>
        <fullName evidence="15">TGF-beta family profile domain-containing protein</fullName>
    </recommendedName>
</protein>
<evidence type="ECO:0000313" key="17">
    <source>
        <dbReference type="Proteomes" id="UP000694564"/>
    </source>
</evidence>
<feature type="compositionally biased region" description="Basic residues" evidence="14">
    <location>
        <begin position="276"/>
        <end position="298"/>
    </location>
</feature>
<keyword evidence="8 13" id="KW-0339">Growth factor</keyword>
<dbReference type="InterPro" id="IPR029034">
    <property type="entry name" value="Cystine-knot_cytokine"/>
</dbReference>
<dbReference type="InterPro" id="IPR001111">
    <property type="entry name" value="TGF-b_propeptide"/>
</dbReference>
<dbReference type="Gene3D" id="2.10.90.10">
    <property type="entry name" value="Cystine-knot cytokines"/>
    <property type="match status" value="1"/>
</dbReference>
<dbReference type="GO" id="GO:0030154">
    <property type="term" value="P:cell differentiation"/>
    <property type="evidence" value="ECO:0007669"/>
    <property type="project" value="UniProtKB-KW"/>
</dbReference>
<evidence type="ECO:0000256" key="9">
    <source>
        <dbReference type="ARBA" id="ARBA00023157"/>
    </source>
</evidence>
<evidence type="ECO:0000313" key="16">
    <source>
        <dbReference type="Ensembl" id="ENSSVLP00005001592.1"/>
    </source>
</evidence>
<comment type="similarity">
    <text evidence="2 13">Belongs to the TGF-beta family.</text>
</comment>
<dbReference type="InterPro" id="IPR042566">
    <property type="entry name" value="L1_C"/>
</dbReference>
<dbReference type="FunFam" id="3.30.70.1820:FF:000002">
    <property type="entry name" value="LINE-1 retrotransposable element ORF1 protein"/>
    <property type="match status" value="1"/>
</dbReference>
<keyword evidence="17" id="KW-1185">Reference proteome</keyword>
<dbReference type="Pfam" id="PF00019">
    <property type="entry name" value="TGF_beta"/>
    <property type="match status" value="1"/>
</dbReference>
<accession>A0A8D2AL67</accession>
<dbReference type="Gene3D" id="3.30.70.1820">
    <property type="entry name" value="L1 transposable element, RRM domain"/>
    <property type="match status" value="1"/>
</dbReference>
<evidence type="ECO:0000256" key="8">
    <source>
        <dbReference type="ARBA" id="ARBA00023030"/>
    </source>
</evidence>
<evidence type="ECO:0000256" key="6">
    <source>
        <dbReference type="ARBA" id="ARBA00022782"/>
    </source>
</evidence>
<dbReference type="InterPro" id="IPR015615">
    <property type="entry name" value="TGF-beta-rel"/>
</dbReference>
<evidence type="ECO:0000256" key="7">
    <source>
        <dbReference type="ARBA" id="ARBA00022855"/>
    </source>
</evidence>
<dbReference type="GO" id="GO:0051240">
    <property type="term" value="P:positive regulation of multicellular organismal process"/>
    <property type="evidence" value="ECO:0007669"/>
    <property type="project" value="UniProtKB-ARBA"/>
</dbReference>
<comment type="similarity">
    <text evidence="12">Belongs to the transposase 22 family.</text>
</comment>
<evidence type="ECO:0000256" key="13">
    <source>
        <dbReference type="RuleBase" id="RU000354"/>
    </source>
</evidence>
<name>A0A8D2AL67_SCIVU</name>
<keyword evidence="7" id="KW-0892">Osteogenesis</keyword>
<evidence type="ECO:0000256" key="10">
    <source>
        <dbReference type="ARBA" id="ARBA00023180"/>
    </source>
</evidence>
<dbReference type="InterPro" id="IPR017948">
    <property type="entry name" value="TGFb_CS"/>
</dbReference>
<dbReference type="PANTHER" id="PTHR11848:SF165">
    <property type="entry name" value="BONE MORPHOGENETIC PROTEIN 4"/>
    <property type="match status" value="1"/>
</dbReference>
<evidence type="ECO:0000256" key="12">
    <source>
        <dbReference type="ARBA" id="ARBA00061640"/>
    </source>
</evidence>
<dbReference type="GO" id="GO:0001503">
    <property type="term" value="P:ossification"/>
    <property type="evidence" value="ECO:0007669"/>
    <property type="project" value="UniProtKB-KW"/>
</dbReference>
<sequence>MNNLFNEIISENFPNLKNEMENQVQEAYRTPNTQNYNRPTPRHIIMKIPNIQNKDRILKAVREKNQITFRGKPIRISADFSIQTLKARRAWNNIFQALKENGCQPRILYPAKITFKFDNEIKSFHDKQKLKEFTKRKPALQNILNKIFHEEEMKNKEISITQYWEQGFHRINIYEVMKSPAEVVPGHLITRLLDTRLVHHNVTQWETFDVSPAVLRWTREKQPNYGLAIEVTHLHHTRTHQGQHVRISRSLPQGSGDWAQLRPLLVTFGHDSRGHALTRRRRAKRSPKHHPQRSRKKNKNCRCHSLYVDFSDVGWNDWIVAPPGYQAFYCHGDCPFPLADHLNSTNHAIVQTLVNSVNSSIPKACCVPTELSAISMLYLDEYDKVVLKNYQEMVVEGCGCR</sequence>
<feature type="domain" description="TGF-beta family profile" evidence="15">
    <location>
        <begin position="279"/>
        <end position="401"/>
    </location>
</feature>
<evidence type="ECO:0000256" key="4">
    <source>
        <dbReference type="ARBA" id="ARBA00022525"/>
    </source>
</evidence>
<dbReference type="Pfam" id="PF00688">
    <property type="entry name" value="TGFb_propeptide"/>
    <property type="match status" value="1"/>
</dbReference>
<reference evidence="16" key="2">
    <citation type="submission" date="2025-09" db="UniProtKB">
        <authorList>
            <consortium name="Ensembl"/>
        </authorList>
    </citation>
    <scope>IDENTIFICATION</scope>
</reference>
<dbReference type="FunFam" id="2.10.90.10:FF:000103">
    <property type="entry name" value="Bone morphogenetic protein 16"/>
    <property type="match status" value="1"/>
</dbReference>
<dbReference type="Gene3D" id="3.30.250.20">
    <property type="entry name" value="L1 transposable element, C-terminal domain"/>
    <property type="match status" value="1"/>
</dbReference>
<evidence type="ECO:0000256" key="1">
    <source>
        <dbReference type="ARBA" id="ARBA00004613"/>
    </source>
</evidence>
<dbReference type="PRINTS" id="PR00669">
    <property type="entry name" value="INHIBINA"/>
</dbReference>
<proteinExistence type="inferred from homology"/>
<dbReference type="GO" id="GO:0051216">
    <property type="term" value="P:cartilage development"/>
    <property type="evidence" value="ECO:0007669"/>
    <property type="project" value="UniProtKB-KW"/>
</dbReference>
<dbReference type="SUPFAM" id="SSF57501">
    <property type="entry name" value="Cystine-knot cytokines"/>
    <property type="match status" value="1"/>
</dbReference>
<dbReference type="Ensembl" id="ENSSVLT00005001760.1">
    <property type="protein sequence ID" value="ENSSVLP00005001592.1"/>
    <property type="gene ID" value="ENSSVLG00005001331.1"/>
</dbReference>
<dbReference type="GeneTree" id="ENSGT00940000159502"/>
<dbReference type="InterPro" id="IPR035300">
    <property type="entry name" value="L1_dsRBD"/>
</dbReference>
<evidence type="ECO:0000256" key="11">
    <source>
        <dbReference type="ARBA" id="ARBA00023188"/>
    </source>
</evidence>
<dbReference type="GO" id="GO:0071773">
    <property type="term" value="P:cellular response to BMP stimulus"/>
    <property type="evidence" value="ECO:0007669"/>
    <property type="project" value="UniProtKB-ARBA"/>
</dbReference>
<feature type="region of interest" description="Disordered" evidence="14">
    <location>
        <begin position="274"/>
        <end position="298"/>
    </location>
</feature>
<dbReference type="AlphaFoldDB" id="A0A8D2AL67"/>
<dbReference type="GO" id="GO:0045597">
    <property type="term" value="P:positive regulation of cell differentiation"/>
    <property type="evidence" value="ECO:0007669"/>
    <property type="project" value="UniProtKB-ARBA"/>
</dbReference>
<keyword evidence="11" id="KW-0891">Chondrogenesis</keyword>
<keyword evidence="5" id="KW-0165">Cleavage on pair of basic residues</keyword>
<evidence type="ECO:0000256" key="2">
    <source>
        <dbReference type="ARBA" id="ARBA00006656"/>
    </source>
</evidence>
<evidence type="ECO:0000256" key="5">
    <source>
        <dbReference type="ARBA" id="ARBA00022685"/>
    </source>
</evidence>
<keyword evidence="3" id="KW-0217">Developmental protein</keyword>
<dbReference type="GO" id="GO:0005125">
    <property type="term" value="F:cytokine activity"/>
    <property type="evidence" value="ECO:0007669"/>
    <property type="project" value="TreeGrafter"/>
</dbReference>
<dbReference type="Pfam" id="PF02994">
    <property type="entry name" value="Transposase_22"/>
    <property type="match status" value="1"/>
</dbReference>
<dbReference type="SMART" id="SM00204">
    <property type="entry name" value="TGFB"/>
    <property type="match status" value="1"/>
</dbReference>
<dbReference type="OrthoDB" id="9629124at2759"/>
<dbReference type="InterPro" id="IPR001839">
    <property type="entry name" value="TGF-b_C"/>
</dbReference>
<dbReference type="GO" id="GO:0008083">
    <property type="term" value="F:growth factor activity"/>
    <property type="evidence" value="ECO:0007669"/>
    <property type="project" value="UniProtKB-KW"/>
</dbReference>
<keyword evidence="9" id="KW-1015">Disulfide bond</keyword>
<dbReference type="Proteomes" id="UP000694564">
    <property type="component" value="Chromosome 4"/>
</dbReference>
<evidence type="ECO:0000256" key="14">
    <source>
        <dbReference type="SAM" id="MobiDB-lite"/>
    </source>
</evidence>
<dbReference type="GO" id="GO:2000026">
    <property type="term" value="P:regulation of multicellular organismal development"/>
    <property type="evidence" value="ECO:0007669"/>
    <property type="project" value="UniProtKB-ARBA"/>
</dbReference>
<keyword evidence="10" id="KW-0325">Glycoprotein</keyword>
<dbReference type="GO" id="GO:0005615">
    <property type="term" value="C:extracellular space"/>
    <property type="evidence" value="ECO:0007669"/>
    <property type="project" value="TreeGrafter"/>
</dbReference>
<dbReference type="PANTHER" id="PTHR11848">
    <property type="entry name" value="TGF-BETA FAMILY"/>
    <property type="match status" value="1"/>
</dbReference>
<dbReference type="PROSITE" id="PS00250">
    <property type="entry name" value="TGF_BETA_1"/>
    <property type="match status" value="1"/>
</dbReference>
<organism evidence="16 17">
    <name type="scientific">Sciurus vulgaris</name>
    <name type="common">Eurasian red squirrel</name>
    <dbReference type="NCBI Taxonomy" id="55149"/>
    <lineage>
        <taxon>Eukaryota</taxon>
        <taxon>Metazoa</taxon>
        <taxon>Chordata</taxon>
        <taxon>Craniata</taxon>
        <taxon>Vertebrata</taxon>
        <taxon>Euteleostomi</taxon>
        <taxon>Mammalia</taxon>
        <taxon>Eutheria</taxon>
        <taxon>Euarchontoglires</taxon>
        <taxon>Glires</taxon>
        <taxon>Rodentia</taxon>
        <taxon>Sciuromorpha</taxon>
        <taxon>Sciuridae</taxon>
        <taxon>Sciurinae</taxon>
        <taxon>Sciurini</taxon>
        <taxon>Sciurus</taxon>
    </lineage>
</organism>
<evidence type="ECO:0000256" key="3">
    <source>
        <dbReference type="ARBA" id="ARBA00022473"/>
    </source>
</evidence>
<reference evidence="16" key="1">
    <citation type="submission" date="2025-08" db="UniProtKB">
        <authorList>
            <consortium name="Ensembl"/>
        </authorList>
    </citation>
    <scope>IDENTIFICATION</scope>
</reference>
<dbReference type="PROSITE" id="PS51362">
    <property type="entry name" value="TGF_BETA_2"/>
    <property type="match status" value="1"/>
</dbReference>
<dbReference type="Pfam" id="PF17490">
    <property type="entry name" value="Tnp_22_dsRBD"/>
    <property type="match status" value="1"/>
</dbReference>
<evidence type="ECO:0000259" key="15">
    <source>
        <dbReference type="PROSITE" id="PS51362"/>
    </source>
</evidence>
<comment type="subcellular location">
    <subcellularLocation>
        <location evidence="1">Secreted</location>
    </subcellularLocation>
</comment>
<keyword evidence="6" id="KW-0221">Differentiation</keyword>
<dbReference type="InterPro" id="IPR043636">
    <property type="entry name" value="L1_RRM_dom"/>
</dbReference>
<keyword evidence="4" id="KW-0964">Secreted</keyword>